<sequence>MDLINGVRKRPNYPSKIRIGNFLIRATQLPKRINSLIRTQNHGNLVALERSFQELFNHIWNYT</sequence>
<keyword evidence="2" id="KW-1185">Reference proteome</keyword>
<protein>
    <submittedName>
        <fullName evidence="1">Uncharacterized protein</fullName>
    </submittedName>
</protein>
<accession>A0A9J5XI51</accession>
<name>A0A9J5XI51_SOLCO</name>
<comment type="caution">
    <text evidence="1">The sequence shown here is derived from an EMBL/GenBank/DDBJ whole genome shotgun (WGS) entry which is preliminary data.</text>
</comment>
<organism evidence="1 2">
    <name type="scientific">Solanum commersonii</name>
    <name type="common">Commerson's wild potato</name>
    <name type="synonym">Commerson's nightshade</name>
    <dbReference type="NCBI Taxonomy" id="4109"/>
    <lineage>
        <taxon>Eukaryota</taxon>
        <taxon>Viridiplantae</taxon>
        <taxon>Streptophyta</taxon>
        <taxon>Embryophyta</taxon>
        <taxon>Tracheophyta</taxon>
        <taxon>Spermatophyta</taxon>
        <taxon>Magnoliopsida</taxon>
        <taxon>eudicotyledons</taxon>
        <taxon>Gunneridae</taxon>
        <taxon>Pentapetalae</taxon>
        <taxon>asterids</taxon>
        <taxon>lamiids</taxon>
        <taxon>Solanales</taxon>
        <taxon>Solanaceae</taxon>
        <taxon>Solanoideae</taxon>
        <taxon>Solaneae</taxon>
        <taxon>Solanum</taxon>
    </lineage>
</organism>
<dbReference type="Proteomes" id="UP000824120">
    <property type="component" value="Chromosome 9"/>
</dbReference>
<evidence type="ECO:0000313" key="1">
    <source>
        <dbReference type="EMBL" id="KAG5586632.1"/>
    </source>
</evidence>
<dbReference type="EMBL" id="JACXVP010000009">
    <property type="protein sequence ID" value="KAG5586632.1"/>
    <property type="molecule type" value="Genomic_DNA"/>
</dbReference>
<reference evidence="1 2" key="1">
    <citation type="submission" date="2020-09" db="EMBL/GenBank/DDBJ databases">
        <title>De no assembly of potato wild relative species, Solanum commersonii.</title>
        <authorList>
            <person name="Cho K."/>
        </authorList>
    </citation>
    <scope>NUCLEOTIDE SEQUENCE [LARGE SCALE GENOMIC DNA]</scope>
    <source>
        <strain evidence="1">LZ3.2</strain>
        <tissue evidence="1">Leaf</tissue>
    </source>
</reference>
<dbReference type="AlphaFoldDB" id="A0A9J5XI51"/>
<gene>
    <name evidence="1" type="ORF">H5410_047066</name>
</gene>
<proteinExistence type="predicted"/>
<evidence type="ECO:0000313" key="2">
    <source>
        <dbReference type="Proteomes" id="UP000824120"/>
    </source>
</evidence>